<reference evidence="1 2" key="1">
    <citation type="submission" date="2020-03" db="EMBL/GenBank/DDBJ databases">
        <title>Comparative genomics of Weissella paramesenteroides.</title>
        <authorList>
            <person name="Kant R."/>
            <person name="Takala T."/>
            <person name="Saris P."/>
        </authorList>
    </citation>
    <scope>NUCLEOTIDE SEQUENCE [LARGE SCALE GENOMIC DNA]</scope>
    <source>
        <strain evidence="1 2">SJ27-4</strain>
    </source>
</reference>
<dbReference type="EMBL" id="JAANXN010000004">
    <property type="protein sequence ID" value="MDF8370729.1"/>
    <property type="molecule type" value="Genomic_DNA"/>
</dbReference>
<name>A0ABD4XHP7_WEIPA</name>
<proteinExistence type="predicted"/>
<comment type="caution">
    <text evidence="1">The sequence shown here is derived from an EMBL/GenBank/DDBJ whole genome shotgun (WGS) entry which is preliminary data.</text>
</comment>
<organism evidence="1 2">
    <name type="scientific">Weissella paramesenteroides</name>
    <name type="common">Leuconostoc paramesenteroides</name>
    <dbReference type="NCBI Taxonomy" id="1249"/>
    <lineage>
        <taxon>Bacteria</taxon>
        <taxon>Bacillati</taxon>
        <taxon>Bacillota</taxon>
        <taxon>Bacilli</taxon>
        <taxon>Lactobacillales</taxon>
        <taxon>Lactobacillaceae</taxon>
        <taxon>Weissella</taxon>
    </lineage>
</organism>
<accession>A0ABD4XHP7</accession>
<evidence type="ECO:0000313" key="1">
    <source>
        <dbReference type="EMBL" id="MDF8370729.1"/>
    </source>
</evidence>
<evidence type="ECO:0000313" key="2">
    <source>
        <dbReference type="Proteomes" id="UP001215461"/>
    </source>
</evidence>
<gene>
    <name evidence="1" type="ORF">G9403_03505</name>
</gene>
<dbReference type="RefSeq" id="WP_150190937.1">
    <property type="nucleotide sequence ID" value="NZ_CP049940.1"/>
</dbReference>
<dbReference type="AlphaFoldDB" id="A0ABD4XHP7"/>
<dbReference type="Proteomes" id="UP001215461">
    <property type="component" value="Unassembled WGS sequence"/>
</dbReference>
<protein>
    <submittedName>
        <fullName evidence="1">Uncharacterized protein</fullName>
    </submittedName>
</protein>
<sequence length="72" mass="8190">MSATIALKDGKNIIIANLKSIITHKSDFSDEKITPIEDINSFEIFDNYNYTFVGDNIVALRSSDVLYIEFEK</sequence>